<dbReference type="GO" id="GO:0006261">
    <property type="term" value="P:DNA-templated DNA replication"/>
    <property type="evidence" value="ECO:0007669"/>
    <property type="project" value="TreeGrafter"/>
</dbReference>
<dbReference type="InterPro" id="IPR048591">
    <property type="entry name" value="WDHD1/CFT4_hel"/>
</dbReference>
<feature type="compositionally biased region" description="Polar residues" evidence="5">
    <location>
        <begin position="705"/>
        <end position="725"/>
    </location>
</feature>
<dbReference type="Pfam" id="PF12341">
    <property type="entry name" value="Mcl1_mid"/>
    <property type="match status" value="1"/>
</dbReference>
<dbReference type="AlphaFoldDB" id="A0A0D6LU03"/>
<dbReference type="PANTHER" id="PTHR19932">
    <property type="entry name" value="WD REPEAT AND HMG-BOX DNA BINDING PROTEIN"/>
    <property type="match status" value="1"/>
</dbReference>
<evidence type="ECO:0000259" key="6">
    <source>
        <dbReference type="Pfam" id="PF12341"/>
    </source>
</evidence>
<feature type="region of interest" description="Disordered" evidence="5">
    <location>
        <begin position="174"/>
        <end position="224"/>
    </location>
</feature>
<feature type="domain" description="WDHD1/CFT4 second beta-propeller" evidence="6">
    <location>
        <begin position="309"/>
        <end position="436"/>
    </location>
</feature>
<organism evidence="8 9">
    <name type="scientific">Ancylostoma ceylanicum</name>
    <dbReference type="NCBI Taxonomy" id="53326"/>
    <lineage>
        <taxon>Eukaryota</taxon>
        <taxon>Metazoa</taxon>
        <taxon>Ecdysozoa</taxon>
        <taxon>Nematoda</taxon>
        <taxon>Chromadorea</taxon>
        <taxon>Rhabditida</taxon>
        <taxon>Rhabditina</taxon>
        <taxon>Rhabditomorpha</taxon>
        <taxon>Strongyloidea</taxon>
        <taxon>Ancylostomatidae</taxon>
        <taxon>Ancylostomatinae</taxon>
        <taxon>Ancylostoma</taxon>
    </lineage>
</organism>
<dbReference type="Gene3D" id="2.130.10.10">
    <property type="entry name" value="YVTN repeat-like/Quinoprotein amine dehydrogenase"/>
    <property type="match status" value="1"/>
</dbReference>
<keyword evidence="2" id="KW-0853">WD repeat</keyword>
<feature type="compositionally biased region" description="Polar residues" evidence="5">
    <location>
        <begin position="741"/>
        <end position="760"/>
    </location>
</feature>
<evidence type="ECO:0000313" key="8">
    <source>
        <dbReference type="EMBL" id="EPB71127.1"/>
    </source>
</evidence>
<evidence type="ECO:0000256" key="5">
    <source>
        <dbReference type="SAM" id="MobiDB-lite"/>
    </source>
</evidence>
<evidence type="ECO:0000256" key="4">
    <source>
        <dbReference type="ARBA" id="ARBA00023242"/>
    </source>
</evidence>
<dbReference type="InterPro" id="IPR001680">
    <property type="entry name" value="WD40_rpt"/>
</dbReference>
<dbReference type="GO" id="GO:0000278">
    <property type="term" value="P:mitotic cell cycle"/>
    <property type="evidence" value="ECO:0007669"/>
    <property type="project" value="TreeGrafter"/>
</dbReference>
<protein>
    <submittedName>
        <fullName evidence="8">Uncharacterized protein</fullName>
    </submittedName>
</protein>
<feature type="region of interest" description="Disordered" evidence="5">
    <location>
        <begin position="250"/>
        <end position="274"/>
    </location>
</feature>
<dbReference type="GO" id="GO:0003682">
    <property type="term" value="F:chromatin binding"/>
    <property type="evidence" value="ECO:0007669"/>
    <property type="project" value="TreeGrafter"/>
</dbReference>
<keyword evidence="3" id="KW-0677">Repeat</keyword>
<dbReference type="Proteomes" id="UP000054495">
    <property type="component" value="Unassembled WGS sequence"/>
</dbReference>
<evidence type="ECO:0000256" key="2">
    <source>
        <dbReference type="ARBA" id="ARBA00022574"/>
    </source>
</evidence>
<reference evidence="8 9" key="1">
    <citation type="submission" date="2013-05" db="EMBL/GenBank/DDBJ databases">
        <title>Draft genome of the parasitic nematode Anyclostoma ceylanicum.</title>
        <authorList>
            <person name="Mitreva M."/>
        </authorList>
    </citation>
    <scope>NUCLEOTIDE SEQUENCE [LARGE SCALE GENOMIC DNA]</scope>
</reference>
<comment type="subcellular location">
    <subcellularLocation>
        <location evidence="1">Nucleus</location>
    </subcellularLocation>
</comment>
<evidence type="ECO:0000259" key="7">
    <source>
        <dbReference type="Pfam" id="PF20946"/>
    </source>
</evidence>
<dbReference type="SMART" id="SM00320">
    <property type="entry name" value="WD40"/>
    <property type="match status" value="2"/>
</dbReference>
<dbReference type="EMBL" id="KE125135">
    <property type="protein sequence ID" value="EPB71127.1"/>
    <property type="molecule type" value="Genomic_DNA"/>
</dbReference>
<dbReference type="InterPro" id="IPR015943">
    <property type="entry name" value="WD40/YVTN_repeat-like_dom_sf"/>
</dbReference>
<dbReference type="SUPFAM" id="SSF50978">
    <property type="entry name" value="WD40 repeat-like"/>
    <property type="match status" value="1"/>
</dbReference>
<dbReference type="Pfam" id="PF20946">
    <property type="entry name" value="Ctf4_C"/>
    <property type="match status" value="1"/>
</dbReference>
<keyword evidence="9" id="KW-1185">Reference proteome</keyword>
<dbReference type="GO" id="GO:0006281">
    <property type="term" value="P:DNA repair"/>
    <property type="evidence" value="ECO:0007669"/>
    <property type="project" value="TreeGrafter"/>
</dbReference>
<feature type="region of interest" description="Disordered" evidence="5">
    <location>
        <begin position="648"/>
        <end position="793"/>
    </location>
</feature>
<accession>A0A0D6LU03</accession>
<keyword evidence="4" id="KW-0539">Nucleus</keyword>
<evidence type="ECO:0000313" key="9">
    <source>
        <dbReference type="Proteomes" id="UP000054495"/>
    </source>
</evidence>
<sequence>MTTTDLLTGVDKKIVGQCSLDDLESCRQLFTFSLEVTSVDASENYVVAGGSDFTVKKVNLKKQAQYDRIDTNGEVLSVAIDPKEEVYAVACCDGTVSIYSLESNEKLASLEYVFPAFGEIRSMLAQYDYKRKDKKSTISCIRFSPFNDKDVIVVDVDEGLCVLKNAIPQSALGVEPSTEAAKAASSNDQGVDSGSDEDDNDDASSQSPSKGGFIDDEADEDGDTRMSVDIGAIKKKYGFGDDTTGKLEDYGFTASDEAPSRSIPSTSFEPSVAHVAPPPPEVIAYKPPTIPSFFVSGASPDHLTQRYLISFHDVSIHPTIVLDNGTTEYVLADLSDQAVALASKVEEKGEQSELLVIHIASWDSESRRWTAKLPLKENALDVLVSRELVCLVTEKRNIRIFSLTGTQRHIISHPSPILTTACFGSRVAICSITGGDYYEKGKDQQPHFQPFLYVSGCRLTSLSGTCGKISRFSDTIRLLSPSGFWVPIFDGSSETSSKSDAIWPIAVTEGRQKQIRYLYCKGSKHPLVAVKMAPLIAPWAMPYCALESDKSKLEQDLFLNELQQSEAISSGSSSELMELASGHLQSLVKLFALACKSERDGRAAELAGLVASAKGIQMMCNYAAKLKKSTLADKVAAKGRENVSLNESAMSSPFVGGGTQEDPAPRRISIKRKTGVVHQRPLFMEDDAVTSTVSGSNSDDEVAASQPQGAGSSQEPNETLLNDSTVVPLPKMSRNPFKRSPSASLDTSSVFDGDSSFSTMNRKRTREEEPPKPSASKQAKLSFGSASGKGKENGRTAYSLWMESHEEDLRGMFSGNPDDFLKFCAQQFRMLPAAEKKVGSKFVLPVR</sequence>
<dbReference type="GO" id="GO:0043596">
    <property type="term" value="C:nuclear replication fork"/>
    <property type="evidence" value="ECO:0007669"/>
    <property type="project" value="TreeGrafter"/>
</dbReference>
<dbReference type="PANTHER" id="PTHR19932:SF10">
    <property type="entry name" value="WD REPEAT AND HMG-BOX DNA-BINDING PROTEIN 1"/>
    <property type="match status" value="1"/>
</dbReference>
<gene>
    <name evidence="8" type="ORF">ANCCEY_09788</name>
</gene>
<proteinExistence type="predicted"/>
<dbReference type="InterPro" id="IPR036322">
    <property type="entry name" value="WD40_repeat_dom_sf"/>
</dbReference>
<dbReference type="InterPro" id="IPR022100">
    <property type="entry name" value="WDHD1/CFT4_beta-prop_2nd"/>
</dbReference>
<evidence type="ECO:0000256" key="3">
    <source>
        <dbReference type="ARBA" id="ARBA00022737"/>
    </source>
</evidence>
<feature type="domain" description="WDHD1/CFT4 helical bundle" evidence="7">
    <location>
        <begin position="551"/>
        <end position="637"/>
    </location>
</feature>
<name>A0A0D6LU03_9BILA</name>
<evidence type="ECO:0000256" key="1">
    <source>
        <dbReference type="ARBA" id="ARBA00004123"/>
    </source>
</evidence>